<feature type="signal peptide" evidence="1">
    <location>
        <begin position="1"/>
        <end position="26"/>
    </location>
</feature>
<dbReference type="Pfam" id="PF13668">
    <property type="entry name" value="Ferritin_2"/>
    <property type="match status" value="1"/>
</dbReference>
<reference evidence="2" key="1">
    <citation type="submission" date="2015-07" db="EMBL/GenBank/DDBJ databases">
        <title>Transcriptome Assembly of Anthurium amnicola.</title>
        <authorList>
            <person name="Suzuki J."/>
        </authorList>
    </citation>
    <scope>NUCLEOTIDE SEQUENCE</scope>
</reference>
<accession>A0A1D1YIQ4</accession>
<sequence>MAAPWSFLPSFSFLLLCSSLATPGRCNPQCTPDPPPIPVAVFPLDVDLLQFALNLEHLEADFFLHSALGYGLDVVAPELVMGGPYPIGAQRANLDDLTRRIVGEFALQEVGHLRAIKGTVGGFPRPLLDLSSRNFAIIFDQAFGYALTPPFDPYANTVNYLLASYVIPYVGLVGYVGANPNINGFVSKRLLAGLLGVEAGQDAVIRAQLYVRAEEVVHPYNHTVEEFTARISELRNQLAMCGVKDEGVVVPPYQGAEGNTSSNVLSADPDSLSYARTPADILRVVYGTGDERRPGGFFPRGGGGRIARGYLASP</sequence>
<dbReference type="InterPro" id="IPR052965">
    <property type="entry name" value="Pigment-catalase-like"/>
</dbReference>
<keyword evidence="1" id="KW-0732">Signal</keyword>
<evidence type="ECO:0000256" key="1">
    <source>
        <dbReference type="SAM" id="SignalP"/>
    </source>
</evidence>
<organism evidence="2">
    <name type="scientific">Anthurium amnicola</name>
    <dbReference type="NCBI Taxonomy" id="1678845"/>
    <lineage>
        <taxon>Eukaryota</taxon>
        <taxon>Viridiplantae</taxon>
        <taxon>Streptophyta</taxon>
        <taxon>Embryophyta</taxon>
        <taxon>Tracheophyta</taxon>
        <taxon>Spermatophyta</taxon>
        <taxon>Magnoliopsida</taxon>
        <taxon>Liliopsida</taxon>
        <taxon>Araceae</taxon>
        <taxon>Pothoideae</taxon>
        <taxon>Potheae</taxon>
        <taxon>Anthurium</taxon>
    </lineage>
</organism>
<feature type="chain" id="PRO_5008900240" evidence="1">
    <location>
        <begin position="27"/>
        <end position="314"/>
    </location>
</feature>
<gene>
    <name evidence="2" type="primary">DRPE_2</name>
    <name evidence="2" type="ORF">g.162580</name>
</gene>
<dbReference type="PANTHER" id="PTHR31694:SF26">
    <property type="entry name" value="OS05G0151100 PROTEIN"/>
    <property type="match status" value="1"/>
</dbReference>
<dbReference type="AlphaFoldDB" id="A0A1D1YIQ4"/>
<evidence type="ECO:0000313" key="2">
    <source>
        <dbReference type="EMBL" id="JAT54523.1"/>
    </source>
</evidence>
<proteinExistence type="predicted"/>
<dbReference type="EMBL" id="GDJX01013413">
    <property type="protein sequence ID" value="JAT54523.1"/>
    <property type="molecule type" value="Transcribed_RNA"/>
</dbReference>
<protein>
    <submittedName>
        <fullName evidence="2">Desiccation-related protein PCC13-62</fullName>
    </submittedName>
</protein>
<name>A0A1D1YIQ4_9ARAE</name>
<dbReference type="PANTHER" id="PTHR31694">
    <property type="entry name" value="DESICCATION-LIKE PROTEIN"/>
    <property type="match status" value="1"/>
</dbReference>